<dbReference type="Pfam" id="PF07661">
    <property type="entry name" value="MORN_2"/>
    <property type="match status" value="2"/>
</dbReference>
<proteinExistence type="predicted"/>
<dbReference type="EMBL" id="JBHTLI010000001">
    <property type="protein sequence ID" value="MFD1096122.1"/>
    <property type="molecule type" value="Genomic_DNA"/>
</dbReference>
<organism evidence="1 2">
    <name type="scientific">Salegentibacter chungangensis</name>
    <dbReference type="NCBI Taxonomy" id="1335724"/>
    <lineage>
        <taxon>Bacteria</taxon>
        <taxon>Pseudomonadati</taxon>
        <taxon>Bacteroidota</taxon>
        <taxon>Flavobacteriia</taxon>
        <taxon>Flavobacteriales</taxon>
        <taxon>Flavobacteriaceae</taxon>
        <taxon>Salegentibacter</taxon>
    </lineage>
</organism>
<dbReference type="Proteomes" id="UP001597131">
    <property type="component" value="Unassembled WGS sequence"/>
</dbReference>
<reference evidence="2" key="1">
    <citation type="journal article" date="2019" name="Int. J. Syst. Evol. Microbiol.">
        <title>The Global Catalogue of Microorganisms (GCM) 10K type strain sequencing project: providing services to taxonomists for standard genome sequencing and annotation.</title>
        <authorList>
            <consortium name="The Broad Institute Genomics Platform"/>
            <consortium name="The Broad Institute Genome Sequencing Center for Infectious Disease"/>
            <person name="Wu L."/>
            <person name="Ma J."/>
        </authorList>
    </citation>
    <scope>NUCLEOTIDE SEQUENCE [LARGE SCALE GENOMIC DNA]</scope>
    <source>
        <strain evidence="2">CCUG 64793</strain>
    </source>
</reference>
<dbReference type="Gene3D" id="3.90.930.1">
    <property type="match status" value="1"/>
</dbReference>
<sequence length="155" mass="17933">MRESNQSERTDTIINYRTDGTKEFEVLTKNGLKSGNGFYFDQNENIVGFKHYEKDTLNGYGLILNKDTFRPKYLYETNNGKRDGVMIEFYENGVIKSFRSADIFNDSQNIKFHENGAIKMIGQTKKGRGNGTVYYFDENGILEETIEYENGNVKK</sequence>
<dbReference type="SUPFAM" id="SSF82185">
    <property type="entry name" value="Histone H3 K4-specific methyltransferase SET7/9 N-terminal domain"/>
    <property type="match status" value="1"/>
</dbReference>
<gene>
    <name evidence="1" type="ORF">ACFQ3Q_10215</name>
</gene>
<evidence type="ECO:0008006" key="3">
    <source>
        <dbReference type="Google" id="ProtNLM"/>
    </source>
</evidence>
<dbReference type="RefSeq" id="WP_380745384.1">
    <property type="nucleotide sequence ID" value="NZ_JBHTLI010000001.1"/>
</dbReference>
<evidence type="ECO:0000313" key="1">
    <source>
        <dbReference type="EMBL" id="MFD1096122.1"/>
    </source>
</evidence>
<evidence type="ECO:0000313" key="2">
    <source>
        <dbReference type="Proteomes" id="UP001597131"/>
    </source>
</evidence>
<dbReference type="InterPro" id="IPR011652">
    <property type="entry name" value="MORN_2"/>
</dbReference>
<protein>
    <recommendedName>
        <fullName evidence="3">Toxin-antitoxin system YwqK family antitoxin</fullName>
    </recommendedName>
</protein>
<comment type="caution">
    <text evidence="1">The sequence shown here is derived from an EMBL/GenBank/DDBJ whole genome shotgun (WGS) entry which is preliminary data.</text>
</comment>
<keyword evidence="2" id="KW-1185">Reference proteome</keyword>
<accession>A0ABW3NUB2</accession>
<name>A0ABW3NUB2_9FLAO</name>